<evidence type="ECO:0000313" key="2">
    <source>
        <dbReference type="EMBL" id="RFU17118.1"/>
    </source>
</evidence>
<dbReference type="RefSeq" id="WP_117299438.1">
    <property type="nucleotide sequence ID" value="NZ_QVQT02000003.1"/>
</dbReference>
<dbReference type="Proteomes" id="UP000264702">
    <property type="component" value="Unassembled WGS sequence"/>
</dbReference>
<organism evidence="2 3">
    <name type="scientific">Paracidobacterium acidisoli</name>
    <dbReference type="NCBI Taxonomy" id="2303751"/>
    <lineage>
        <taxon>Bacteria</taxon>
        <taxon>Pseudomonadati</taxon>
        <taxon>Acidobacteriota</taxon>
        <taxon>Terriglobia</taxon>
        <taxon>Terriglobales</taxon>
        <taxon>Acidobacteriaceae</taxon>
        <taxon>Paracidobacterium</taxon>
    </lineage>
</organism>
<name>A0A372IQG0_9BACT</name>
<keyword evidence="3" id="KW-1185">Reference proteome</keyword>
<keyword evidence="1" id="KW-0812">Transmembrane</keyword>
<evidence type="ECO:0000256" key="1">
    <source>
        <dbReference type="SAM" id="Phobius"/>
    </source>
</evidence>
<accession>A0A372IQG0</accession>
<protein>
    <submittedName>
        <fullName evidence="2">Uncharacterized protein</fullName>
    </submittedName>
</protein>
<dbReference type="AlphaFoldDB" id="A0A372IQG0"/>
<keyword evidence="1" id="KW-1133">Transmembrane helix</keyword>
<gene>
    <name evidence="2" type="ORF">D0Y96_10525</name>
</gene>
<reference evidence="2 3" key="1">
    <citation type="submission" date="2018-08" db="EMBL/GenBank/DDBJ databases">
        <title>Acidipila sp. 4G-K13, an acidobacterium isolated from forest soil.</title>
        <authorList>
            <person name="Gao Z.-H."/>
            <person name="Qiu L.-H."/>
        </authorList>
    </citation>
    <scope>NUCLEOTIDE SEQUENCE [LARGE SCALE GENOMIC DNA]</scope>
    <source>
        <strain evidence="2 3">4G-K13</strain>
    </source>
</reference>
<keyword evidence="1" id="KW-0472">Membrane</keyword>
<proteinExistence type="predicted"/>
<feature type="transmembrane region" description="Helical" evidence="1">
    <location>
        <begin position="7"/>
        <end position="32"/>
    </location>
</feature>
<evidence type="ECO:0000313" key="3">
    <source>
        <dbReference type="Proteomes" id="UP000264702"/>
    </source>
</evidence>
<comment type="caution">
    <text evidence="2">The sequence shown here is derived from an EMBL/GenBank/DDBJ whole genome shotgun (WGS) entry which is preliminary data.</text>
</comment>
<dbReference type="EMBL" id="QVQT01000003">
    <property type="protein sequence ID" value="RFU17118.1"/>
    <property type="molecule type" value="Genomic_DNA"/>
</dbReference>
<sequence length="168" mass="19096">MTFWQEVAAGFLGNVLAGFLLVALYVLIQWFLQVTDITIGYGWKWDGPPDNARNVRPAFDIRNLSRSRTYKLSNVAYLKDGRPVAPFDNRSVWGRELGPGCIDIVEAAPVASFTSLDQAMKSEVHVRLQGKRLFWLQGVGPGQQRKGRLQRAAFWLRDKLERMAFPLE</sequence>